<reference evidence="2" key="1">
    <citation type="journal article" date="2015" name="BMC Genomics">
        <title>Draft genome of a commonly misdiagnosed multidrug resistant pathogen Candida auris.</title>
        <authorList>
            <person name="Chatterjee S."/>
            <person name="Alampalli S.V."/>
            <person name="Nageshan R.K."/>
            <person name="Chettiar S.T."/>
            <person name="Joshi S."/>
            <person name="Tatu U.S."/>
        </authorList>
    </citation>
    <scope>NUCLEOTIDE SEQUENCE [LARGE SCALE GENOMIC DNA]</scope>
    <source>
        <strain evidence="2">6684</strain>
    </source>
</reference>
<dbReference type="VEuPathDB" id="FungiDB:QG37_04484"/>
<gene>
    <name evidence="1" type="ORF">QG37_04484</name>
</gene>
<accession>A0A0L0NWP0</accession>
<dbReference type="Proteomes" id="UP000037122">
    <property type="component" value="Unassembled WGS sequence"/>
</dbReference>
<organism evidence="1 2">
    <name type="scientific">Candidozyma auris</name>
    <name type="common">Yeast</name>
    <name type="synonym">Candida auris</name>
    <dbReference type="NCBI Taxonomy" id="498019"/>
    <lineage>
        <taxon>Eukaryota</taxon>
        <taxon>Fungi</taxon>
        <taxon>Dikarya</taxon>
        <taxon>Ascomycota</taxon>
        <taxon>Saccharomycotina</taxon>
        <taxon>Pichiomycetes</taxon>
        <taxon>Metschnikowiaceae</taxon>
        <taxon>Candidozyma</taxon>
    </lineage>
</organism>
<sequence length="68" mass="7939">MDWDEKWVEGYRFLSTLDLKHRLINIITIRDLVKVKTHCMFMGFQSRCESTSLNSRHLGGLALSVMPI</sequence>
<dbReference type="AlphaFoldDB" id="A0A0L0NWP0"/>
<evidence type="ECO:0000313" key="2">
    <source>
        <dbReference type="Proteomes" id="UP000037122"/>
    </source>
</evidence>
<dbReference type="EMBL" id="LGST01000031">
    <property type="protein sequence ID" value="KND98587.1"/>
    <property type="molecule type" value="Genomic_DNA"/>
</dbReference>
<comment type="caution">
    <text evidence="1">The sequence shown here is derived from an EMBL/GenBank/DDBJ whole genome shotgun (WGS) entry which is preliminary data.</text>
</comment>
<proteinExistence type="predicted"/>
<protein>
    <submittedName>
        <fullName evidence="1">Uncharacterized protein</fullName>
    </submittedName>
</protein>
<name>A0A0L0NWP0_CANAR</name>
<evidence type="ECO:0000313" key="1">
    <source>
        <dbReference type="EMBL" id="KND98587.1"/>
    </source>
</evidence>